<dbReference type="GO" id="GO:0022857">
    <property type="term" value="F:transmembrane transporter activity"/>
    <property type="evidence" value="ECO:0007669"/>
    <property type="project" value="InterPro"/>
</dbReference>
<feature type="transmembrane region" description="Helical" evidence="7">
    <location>
        <begin position="467"/>
        <end position="494"/>
    </location>
</feature>
<accession>A0A9P4S4J4</accession>
<feature type="transmembrane region" description="Helical" evidence="7">
    <location>
        <begin position="325"/>
        <end position="347"/>
    </location>
</feature>
<feature type="transmembrane region" description="Helical" evidence="7">
    <location>
        <begin position="409"/>
        <end position="428"/>
    </location>
</feature>
<feature type="transmembrane region" description="Helical" evidence="7">
    <location>
        <begin position="99"/>
        <end position="120"/>
    </location>
</feature>
<feature type="transmembrane region" description="Helical" evidence="7">
    <location>
        <begin position="166"/>
        <end position="187"/>
    </location>
</feature>
<feature type="transmembrane region" description="Helical" evidence="7">
    <location>
        <begin position="193"/>
        <end position="218"/>
    </location>
</feature>
<comment type="similarity">
    <text evidence="2">Belongs to the major facilitator superfamily.</text>
</comment>
<keyword evidence="4 7" id="KW-1133">Transmembrane helix</keyword>
<feature type="region of interest" description="Disordered" evidence="6">
    <location>
        <begin position="1"/>
        <end position="90"/>
    </location>
</feature>
<dbReference type="EMBL" id="MU006105">
    <property type="protein sequence ID" value="KAF2836019.1"/>
    <property type="molecule type" value="Genomic_DNA"/>
</dbReference>
<feature type="transmembrane region" description="Helical" evidence="7">
    <location>
        <begin position="500"/>
        <end position="522"/>
    </location>
</feature>
<feature type="transmembrane region" description="Helical" evidence="7">
    <location>
        <begin position="225"/>
        <end position="244"/>
    </location>
</feature>
<dbReference type="CDD" id="cd17323">
    <property type="entry name" value="MFS_Tpo1_MDR_like"/>
    <property type="match status" value="1"/>
</dbReference>
<feature type="transmembrane region" description="Helical" evidence="7">
    <location>
        <begin position="367"/>
        <end position="388"/>
    </location>
</feature>
<evidence type="ECO:0000259" key="8">
    <source>
        <dbReference type="PROSITE" id="PS50850"/>
    </source>
</evidence>
<comment type="subcellular location">
    <subcellularLocation>
        <location evidence="1">Membrane</location>
        <topology evidence="1">Multi-pass membrane protein</topology>
    </subcellularLocation>
</comment>
<dbReference type="PROSITE" id="PS50850">
    <property type="entry name" value="MFS"/>
    <property type="match status" value="1"/>
</dbReference>
<dbReference type="InterPro" id="IPR020846">
    <property type="entry name" value="MFS_dom"/>
</dbReference>
<dbReference type="GO" id="GO:0016020">
    <property type="term" value="C:membrane"/>
    <property type="evidence" value="ECO:0007669"/>
    <property type="project" value="UniProtKB-SubCell"/>
</dbReference>
<dbReference type="SUPFAM" id="SSF103473">
    <property type="entry name" value="MFS general substrate transporter"/>
    <property type="match status" value="1"/>
</dbReference>
<evidence type="ECO:0000256" key="2">
    <source>
        <dbReference type="ARBA" id="ARBA00008335"/>
    </source>
</evidence>
<dbReference type="OrthoDB" id="5296287at2759"/>
<dbReference type="Gene3D" id="1.20.1250.20">
    <property type="entry name" value="MFS general substrate transporter like domains"/>
    <property type="match status" value="1"/>
</dbReference>
<dbReference type="FunFam" id="1.20.1250.20:FF:000011">
    <property type="entry name" value="MFS multidrug transporter, putative"/>
    <property type="match status" value="1"/>
</dbReference>
<keyword evidence="3 7" id="KW-0812">Transmembrane</keyword>
<evidence type="ECO:0000313" key="10">
    <source>
        <dbReference type="Proteomes" id="UP000799429"/>
    </source>
</evidence>
<sequence length="536" mass="58985">MTDAQGPRLGELVPSRVSKESHHTANTSDDSLEKPKWVDTPTPSQSINSEDFRKDMDLDVEKNQAEATTSDEPVDPNVINWKGPDDPENPLNWPAGKRWGIVCMMSAVTFLTPLGSSMFAPGVPDLMDEFNSDNKQLATFVLSVYVLGFAFGPLIIAPLSEMYGRLPLYHISNLGFIIFNIACAVSSNLDMLIAFRFLAGAMGAAPLTLGGGTIADLISKEQRSIAMAIWVAGPAIGPSVGPVAGGFVSQELGWRWNFWLVTIASGALSIAMLFVMKETYSVTLLERKAAKLRKETGNPLIRSKLDLQLTPRELLLRTIVRPTKMLFKSPIVFTISLYMAISYAYLYILFTTFTKAFEEQYNIGRDLVGLCFVGIGVGQVIGQFHFGYMGNRTATKHIKLGDFKPEHRLPEMIPGAIALPIGLFFYAWTIENKVHWIAPIIGSSIFGYGIVLIFMPANTYLIDAFTLYAASAMAANTVFRSIVAAILPLCGLSLYDALGYGWGTSLLGFIATVMIPIPLIFLKYGEMIRTRWQVEL</sequence>
<feature type="domain" description="Major facilitator superfamily (MFS) profile" evidence="8">
    <location>
        <begin position="101"/>
        <end position="528"/>
    </location>
</feature>
<keyword evidence="5 7" id="KW-0472">Membrane</keyword>
<proteinExistence type="inferred from homology"/>
<comment type="caution">
    <text evidence="9">The sequence shown here is derived from an EMBL/GenBank/DDBJ whole genome shotgun (WGS) entry which is preliminary data.</text>
</comment>
<evidence type="ECO:0000256" key="7">
    <source>
        <dbReference type="SAM" id="Phobius"/>
    </source>
</evidence>
<feature type="transmembrane region" description="Helical" evidence="7">
    <location>
        <begin position="140"/>
        <end position="159"/>
    </location>
</feature>
<dbReference type="InterPro" id="IPR011701">
    <property type="entry name" value="MFS"/>
</dbReference>
<feature type="compositionally biased region" description="Basic and acidic residues" evidence="6">
    <location>
        <begin position="50"/>
        <end position="64"/>
    </location>
</feature>
<evidence type="ECO:0000256" key="1">
    <source>
        <dbReference type="ARBA" id="ARBA00004141"/>
    </source>
</evidence>
<dbReference type="InterPro" id="IPR036259">
    <property type="entry name" value="MFS_trans_sf"/>
</dbReference>
<dbReference type="Proteomes" id="UP000799429">
    <property type="component" value="Unassembled WGS sequence"/>
</dbReference>
<dbReference type="PANTHER" id="PTHR23502:SF68">
    <property type="entry name" value="MULTIDRUG TRANSPORTER, PUTATIVE (AFU_ORTHOLOGUE AFUA_3G01120)-RELATED"/>
    <property type="match status" value="1"/>
</dbReference>
<dbReference type="PANTHER" id="PTHR23502">
    <property type="entry name" value="MAJOR FACILITATOR SUPERFAMILY"/>
    <property type="match status" value="1"/>
</dbReference>
<evidence type="ECO:0000256" key="3">
    <source>
        <dbReference type="ARBA" id="ARBA00022692"/>
    </source>
</evidence>
<gene>
    <name evidence="9" type="ORF">M501DRAFT_987591</name>
</gene>
<feature type="transmembrane region" description="Helical" evidence="7">
    <location>
        <begin position="434"/>
        <end position="455"/>
    </location>
</feature>
<evidence type="ECO:0000256" key="5">
    <source>
        <dbReference type="ARBA" id="ARBA00023136"/>
    </source>
</evidence>
<reference evidence="9" key="1">
    <citation type="journal article" date="2020" name="Stud. Mycol.">
        <title>101 Dothideomycetes genomes: a test case for predicting lifestyles and emergence of pathogens.</title>
        <authorList>
            <person name="Haridas S."/>
            <person name="Albert R."/>
            <person name="Binder M."/>
            <person name="Bloem J."/>
            <person name="Labutti K."/>
            <person name="Salamov A."/>
            <person name="Andreopoulos B."/>
            <person name="Baker S."/>
            <person name="Barry K."/>
            <person name="Bills G."/>
            <person name="Bluhm B."/>
            <person name="Cannon C."/>
            <person name="Castanera R."/>
            <person name="Culley D."/>
            <person name="Daum C."/>
            <person name="Ezra D."/>
            <person name="Gonzalez J."/>
            <person name="Henrissat B."/>
            <person name="Kuo A."/>
            <person name="Liang C."/>
            <person name="Lipzen A."/>
            <person name="Lutzoni F."/>
            <person name="Magnuson J."/>
            <person name="Mondo S."/>
            <person name="Nolan M."/>
            <person name="Ohm R."/>
            <person name="Pangilinan J."/>
            <person name="Park H.-J."/>
            <person name="Ramirez L."/>
            <person name="Alfaro M."/>
            <person name="Sun H."/>
            <person name="Tritt A."/>
            <person name="Yoshinaga Y."/>
            <person name="Zwiers L.-H."/>
            <person name="Turgeon B."/>
            <person name="Goodwin S."/>
            <person name="Spatafora J."/>
            <person name="Crous P."/>
            <person name="Grigoriev I."/>
        </authorList>
    </citation>
    <scope>NUCLEOTIDE SEQUENCE</scope>
    <source>
        <strain evidence="9">CBS 101060</strain>
    </source>
</reference>
<evidence type="ECO:0000313" key="9">
    <source>
        <dbReference type="EMBL" id="KAF2836019.1"/>
    </source>
</evidence>
<dbReference type="AlphaFoldDB" id="A0A9P4S4J4"/>
<feature type="transmembrane region" description="Helical" evidence="7">
    <location>
        <begin position="256"/>
        <end position="275"/>
    </location>
</feature>
<keyword evidence="10" id="KW-1185">Reference proteome</keyword>
<dbReference type="Pfam" id="PF07690">
    <property type="entry name" value="MFS_1"/>
    <property type="match status" value="1"/>
</dbReference>
<organism evidence="9 10">
    <name type="scientific">Patellaria atrata CBS 101060</name>
    <dbReference type="NCBI Taxonomy" id="1346257"/>
    <lineage>
        <taxon>Eukaryota</taxon>
        <taxon>Fungi</taxon>
        <taxon>Dikarya</taxon>
        <taxon>Ascomycota</taxon>
        <taxon>Pezizomycotina</taxon>
        <taxon>Dothideomycetes</taxon>
        <taxon>Dothideomycetes incertae sedis</taxon>
        <taxon>Patellariales</taxon>
        <taxon>Patellariaceae</taxon>
        <taxon>Patellaria</taxon>
    </lineage>
</organism>
<name>A0A9P4S4J4_9PEZI</name>
<protein>
    <submittedName>
        <fullName evidence="9">MFS general substrate transporter</fullName>
    </submittedName>
</protein>
<evidence type="ECO:0000256" key="6">
    <source>
        <dbReference type="SAM" id="MobiDB-lite"/>
    </source>
</evidence>
<evidence type="ECO:0000256" key="4">
    <source>
        <dbReference type="ARBA" id="ARBA00022989"/>
    </source>
</evidence>